<evidence type="ECO:0000313" key="3">
    <source>
        <dbReference type="Proteomes" id="UP001523565"/>
    </source>
</evidence>
<dbReference type="InterPro" id="IPR025324">
    <property type="entry name" value="DUF4230"/>
</dbReference>
<keyword evidence="3" id="KW-1185">Reference proteome</keyword>
<organism evidence="2 3">
    <name type="scientific">Ohessyouella blattaphilus</name>
    <dbReference type="NCBI Taxonomy" id="2949333"/>
    <lineage>
        <taxon>Bacteria</taxon>
        <taxon>Bacillati</taxon>
        <taxon>Bacillota</taxon>
        <taxon>Clostridia</taxon>
        <taxon>Lachnospirales</taxon>
        <taxon>Lachnospiraceae</taxon>
        <taxon>Ohessyouella</taxon>
    </lineage>
</organism>
<feature type="transmembrane region" description="Helical" evidence="1">
    <location>
        <begin position="16"/>
        <end position="36"/>
    </location>
</feature>
<dbReference type="Pfam" id="PF14014">
    <property type="entry name" value="DUF4230"/>
    <property type="match status" value="1"/>
</dbReference>
<sequence>MKEQKKKVISKKLKKIVILVAIVLAVAVFFALGFQVSRLTESKTTKLGFEDIGELATQSAYCTEVNVTDNSRELFNIKIPFTQSKYVYSYDIVIKAGYDFGEIEWSEKDNKEIEVKLPEAKILSSDLDTESFKVYHEDESIYTQIGLEDNNEALKGMKKNAEEDAISNGLLENARSNAETVLRGFIGNVYDLNEYTITFVDK</sequence>
<keyword evidence="1" id="KW-0812">Transmembrane</keyword>
<dbReference type="EMBL" id="JAMZFV010000014">
    <property type="protein sequence ID" value="MCP1110509.1"/>
    <property type="molecule type" value="Genomic_DNA"/>
</dbReference>
<evidence type="ECO:0000256" key="1">
    <source>
        <dbReference type="SAM" id="Phobius"/>
    </source>
</evidence>
<accession>A0ABT1EJ64</accession>
<dbReference type="RefSeq" id="WP_262069389.1">
    <property type="nucleotide sequence ID" value="NZ_JAMXOC010000014.1"/>
</dbReference>
<gene>
    <name evidence="2" type="ORF">NK118_09630</name>
</gene>
<name>A0ABT1EJ64_9FIRM</name>
<reference evidence="2 3" key="1">
    <citation type="journal article" date="2022" name="Genome Biol. Evol.">
        <title>Host diet, physiology and behaviors set the stage for Lachnospiraceae cladogenesis.</title>
        <authorList>
            <person name="Vera-Ponce De Leon A."/>
            <person name="Schneider M."/>
            <person name="Jahnes B.C."/>
            <person name="Sadowski V."/>
            <person name="Camuy-Velez L.A."/>
            <person name="Duan J."/>
            <person name="Sabree Z.L."/>
        </authorList>
    </citation>
    <scope>NUCLEOTIDE SEQUENCE [LARGE SCALE GENOMIC DNA]</scope>
    <source>
        <strain evidence="2 3">PAL227</strain>
    </source>
</reference>
<keyword evidence="1" id="KW-1133">Transmembrane helix</keyword>
<keyword evidence="1" id="KW-0472">Membrane</keyword>
<evidence type="ECO:0000313" key="2">
    <source>
        <dbReference type="EMBL" id="MCP1110509.1"/>
    </source>
</evidence>
<comment type="caution">
    <text evidence="2">The sequence shown here is derived from an EMBL/GenBank/DDBJ whole genome shotgun (WGS) entry which is preliminary data.</text>
</comment>
<dbReference type="Proteomes" id="UP001523565">
    <property type="component" value="Unassembled WGS sequence"/>
</dbReference>
<proteinExistence type="predicted"/>
<protein>
    <submittedName>
        <fullName evidence="2">DUF4230 domain-containing protein</fullName>
    </submittedName>
</protein>